<gene>
    <name evidence="1" type="ORF">UCRPC4_g02638</name>
</gene>
<proteinExistence type="predicted"/>
<dbReference type="PANTHER" id="PTHR41677">
    <property type="entry name" value="YALI0B19030P"/>
    <property type="match status" value="1"/>
</dbReference>
<name>A0A0G2H518_PHACM</name>
<evidence type="ECO:0000313" key="2">
    <source>
        <dbReference type="Proteomes" id="UP000053317"/>
    </source>
</evidence>
<dbReference type="OrthoDB" id="10256055at2759"/>
<protein>
    <recommendedName>
        <fullName evidence="3">Fe2OG dioxygenase domain-containing protein</fullName>
    </recommendedName>
</protein>
<organism evidence="1 2">
    <name type="scientific">Phaeomoniella chlamydospora</name>
    <name type="common">Phaeoacremonium chlamydosporum</name>
    <dbReference type="NCBI Taxonomy" id="158046"/>
    <lineage>
        <taxon>Eukaryota</taxon>
        <taxon>Fungi</taxon>
        <taxon>Dikarya</taxon>
        <taxon>Ascomycota</taxon>
        <taxon>Pezizomycotina</taxon>
        <taxon>Eurotiomycetes</taxon>
        <taxon>Chaetothyriomycetidae</taxon>
        <taxon>Phaeomoniellales</taxon>
        <taxon>Phaeomoniellaceae</taxon>
        <taxon>Phaeomoniella</taxon>
    </lineage>
</organism>
<keyword evidence="2" id="KW-1185">Reference proteome</keyword>
<reference evidence="1 2" key="2">
    <citation type="submission" date="2015-05" db="EMBL/GenBank/DDBJ databases">
        <authorList>
            <person name="Morales-Cruz A."/>
            <person name="Amrine K.C."/>
            <person name="Cantu D."/>
        </authorList>
    </citation>
    <scope>NUCLEOTIDE SEQUENCE [LARGE SCALE GENOMIC DNA]</scope>
    <source>
        <strain evidence="1">UCRPC4</strain>
    </source>
</reference>
<dbReference type="EMBL" id="LCWF01000064">
    <property type="protein sequence ID" value="KKY23825.1"/>
    <property type="molecule type" value="Genomic_DNA"/>
</dbReference>
<evidence type="ECO:0008006" key="3">
    <source>
        <dbReference type="Google" id="ProtNLM"/>
    </source>
</evidence>
<dbReference type="AlphaFoldDB" id="A0A0G2H518"/>
<accession>A0A0G2H518</accession>
<dbReference type="Proteomes" id="UP000053317">
    <property type="component" value="Unassembled WGS sequence"/>
</dbReference>
<sequence length="368" mass="40849">MTDTMYSSTNKSSGVDTPFDPEIHLVANSISDDTPTATMESLGIEESPLTSVAYTGPFPLLTLDAVKIHRKTVFNNDVLENCKSQTWSHSIQLRGMTPTYSKFMHQFWNSDEVKTVISKAAGVELEPVMDYEICHANMQVQHSNDDLTPSSSREPKLPSQEDMIVEWHKDCYPFVVILMLSDPKGMSGGETVIRKGDGSLMFVKAPEIGQVLVFQGGRIEHAALPADGSLSERITLVTSFRPKIENAKIPNALACDISHLGNVRRYSLLSELYYQWTMSRFSNVQAAIENKKQELRKKYDEIYAQEPVNKSQGLVTKKVVDLKEMGSFIDEVVAYLNKTADEMLAVGQYGGTSKEGDCQSTFLGGHTG</sequence>
<comment type="caution">
    <text evidence="1">The sequence shown here is derived from an EMBL/GenBank/DDBJ whole genome shotgun (WGS) entry which is preliminary data.</text>
</comment>
<reference evidence="1 2" key="1">
    <citation type="submission" date="2015-05" db="EMBL/GenBank/DDBJ databases">
        <title>Distinctive expansion of gene families associated with plant cell wall degradation and secondary metabolism in the genomes of grapevine trunk pathogens.</title>
        <authorList>
            <person name="Lawrence D.P."/>
            <person name="Travadon R."/>
            <person name="Rolshausen P.E."/>
            <person name="Baumgartner K."/>
        </authorList>
    </citation>
    <scope>NUCLEOTIDE SEQUENCE [LARGE SCALE GENOMIC DNA]</scope>
    <source>
        <strain evidence="1">UCRPC4</strain>
    </source>
</reference>
<evidence type="ECO:0000313" key="1">
    <source>
        <dbReference type="EMBL" id="KKY23825.1"/>
    </source>
</evidence>
<dbReference type="PANTHER" id="PTHR41677:SF1">
    <property type="entry name" value="FE2OG DIOXYGENASE DOMAIN-CONTAINING PROTEIN"/>
    <property type="match status" value="1"/>
</dbReference>